<dbReference type="InterPro" id="IPR001487">
    <property type="entry name" value="Bromodomain"/>
</dbReference>
<feature type="region of interest" description="Disordered" evidence="4">
    <location>
        <begin position="710"/>
        <end position="730"/>
    </location>
</feature>
<dbReference type="SMART" id="SM00297">
    <property type="entry name" value="BROMO"/>
    <property type="match status" value="1"/>
</dbReference>
<feature type="compositionally biased region" description="Basic and acidic residues" evidence="4">
    <location>
        <begin position="113"/>
        <end position="127"/>
    </location>
</feature>
<dbReference type="GO" id="GO:0006338">
    <property type="term" value="P:chromatin remodeling"/>
    <property type="evidence" value="ECO:0007669"/>
    <property type="project" value="TreeGrafter"/>
</dbReference>
<feature type="compositionally biased region" description="Gly residues" evidence="4">
    <location>
        <begin position="449"/>
        <end position="460"/>
    </location>
</feature>
<evidence type="ECO:0000313" key="6">
    <source>
        <dbReference type="EMBL" id="PSC69150.1"/>
    </source>
</evidence>
<dbReference type="CDD" id="cd04369">
    <property type="entry name" value="Bromodomain"/>
    <property type="match status" value="1"/>
</dbReference>
<organism evidence="6 7">
    <name type="scientific">Micractinium conductrix</name>
    <dbReference type="NCBI Taxonomy" id="554055"/>
    <lineage>
        <taxon>Eukaryota</taxon>
        <taxon>Viridiplantae</taxon>
        <taxon>Chlorophyta</taxon>
        <taxon>core chlorophytes</taxon>
        <taxon>Trebouxiophyceae</taxon>
        <taxon>Chlorellales</taxon>
        <taxon>Chlorellaceae</taxon>
        <taxon>Chlorella clade</taxon>
        <taxon>Micractinium</taxon>
    </lineage>
</organism>
<feature type="compositionally biased region" description="Basic and acidic residues" evidence="4">
    <location>
        <begin position="56"/>
        <end position="102"/>
    </location>
</feature>
<feature type="compositionally biased region" description="Low complexity" evidence="4">
    <location>
        <begin position="128"/>
        <end position="141"/>
    </location>
</feature>
<dbReference type="InterPro" id="IPR036427">
    <property type="entry name" value="Bromodomain-like_sf"/>
</dbReference>
<dbReference type="PANTHER" id="PTHR22880:SF225">
    <property type="entry name" value="BROMODOMAIN-CONTAINING PROTEIN BET-1-RELATED"/>
    <property type="match status" value="1"/>
</dbReference>
<dbReference type="EMBL" id="LHPF02000029">
    <property type="protein sequence ID" value="PSC69150.1"/>
    <property type="molecule type" value="Genomic_DNA"/>
</dbReference>
<gene>
    <name evidence="6" type="ORF">C2E20_7322</name>
</gene>
<evidence type="ECO:0000256" key="1">
    <source>
        <dbReference type="ARBA" id="ARBA00023117"/>
    </source>
</evidence>
<dbReference type="InterPro" id="IPR050935">
    <property type="entry name" value="Bromo_chromatin_reader"/>
</dbReference>
<dbReference type="SUPFAM" id="SSF47370">
    <property type="entry name" value="Bromodomain"/>
    <property type="match status" value="1"/>
</dbReference>
<feature type="domain" description="Bromo" evidence="5">
    <location>
        <begin position="482"/>
        <end position="554"/>
    </location>
</feature>
<feature type="compositionally biased region" description="Low complexity" evidence="4">
    <location>
        <begin position="281"/>
        <end position="290"/>
    </location>
</feature>
<comment type="caution">
    <text evidence="6">The sequence shown here is derived from an EMBL/GenBank/DDBJ whole genome shotgun (WGS) entry which is preliminary data.</text>
</comment>
<reference evidence="6 7" key="1">
    <citation type="journal article" date="2018" name="Plant J.">
        <title>Genome sequences of Chlorella sorokiniana UTEX 1602 and Micractinium conductrix SAG 241.80: implications to maltose excretion by a green alga.</title>
        <authorList>
            <person name="Arriola M.B."/>
            <person name="Velmurugan N."/>
            <person name="Zhang Y."/>
            <person name="Plunkett M.H."/>
            <person name="Hondzo H."/>
            <person name="Barney B.M."/>
        </authorList>
    </citation>
    <scope>NUCLEOTIDE SEQUENCE [LARGE SCALE GENOMIC DNA]</scope>
    <source>
        <strain evidence="6 7">SAG 241.80</strain>
    </source>
</reference>
<feature type="compositionally biased region" description="Basic and acidic residues" evidence="4">
    <location>
        <begin position="159"/>
        <end position="172"/>
    </location>
</feature>
<keyword evidence="3" id="KW-0175">Coiled coil</keyword>
<sequence>MSQSQEAALQRAAAADARAAAAEQRWAALGGTGDAGAGEQAAAVVRSQLEELDQRMQQLAEHERQLSQREQQLSERERHLAAVEAQTEEREQQLAAAHREADAALQAAQATQREAEAAMEEAERARQEAQAAGQEAAAACQEAERVKRTAESAQQEAQEEVRRLRERLRQAEPHVVQQHQQRQQHEEQQPRAAPPQRRQHQQQRRGAVAPAAVQPAAAGVVDLAGDGNSSEDEETISVAADVGASPPRPSPGQRETGHDAQPSQHQQKEGQRQQRPDAQQERSPQQQGQPQGAGQGGMGPPPRRAPVRSAAGGASASQPNVATNRKATKLVRSPLHSGATGAASPASQRKRQAESGADEAARRGSVGSKHRRRGEPSPSSPSGTPGAAAALRRLRQRGSSGGAGDAAEPAPSPGLGSAGNLLLSLKQAHEGEGSDGGGARRGGRRGAGRPAGGGGGGGVMRPGEGAVGWMNRAAASYLGELLKMQEFTTFACPVPRNARDCADYYSVIEHPMDLGTMETKAAQGRYMSPRELLDDFKLVVANAKEYNEKPSHPVHQAATMLQDFLAKPHGFCSKVTDRFHEAELAATLAAAAAAAEAEAEAEEERLAAAVAAGVNLAVLTEMEEDPEGVGYFVMRATRPVVTLQEDAVDGFGCEYKKGDRVVIGHYYDYIRDARNRWDRAARPYYLQDNRIAYVPASALLLVDFEMRSRKEPGASPADGQPVRVYEMKPEEHKKVRKQIRKLTADHAAPLEMAAEGEEDE</sequence>
<evidence type="ECO:0000256" key="3">
    <source>
        <dbReference type="SAM" id="Coils"/>
    </source>
</evidence>
<dbReference type="GO" id="GO:0000785">
    <property type="term" value="C:chromatin"/>
    <property type="evidence" value="ECO:0007669"/>
    <property type="project" value="TreeGrafter"/>
</dbReference>
<keyword evidence="1 2" id="KW-0103">Bromodomain</keyword>
<feature type="compositionally biased region" description="Low complexity" evidence="4">
    <location>
        <begin position="204"/>
        <end position="227"/>
    </location>
</feature>
<dbReference type="Proteomes" id="UP000239649">
    <property type="component" value="Unassembled WGS sequence"/>
</dbReference>
<feature type="region of interest" description="Disordered" evidence="4">
    <location>
        <begin position="56"/>
        <end position="460"/>
    </location>
</feature>
<proteinExistence type="predicted"/>
<feature type="compositionally biased region" description="Low complexity" evidence="4">
    <location>
        <begin position="307"/>
        <end position="319"/>
    </location>
</feature>
<dbReference type="PANTHER" id="PTHR22880">
    <property type="entry name" value="FALZ-RELATED BROMODOMAIN-CONTAINING PROTEINS"/>
    <property type="match status" value="1"/>
</dbReference>
<evidence type="ECO:0000313" key="7">
    <source>
        <dbReference type="Proteomes" id="UP000239649"/>
    </source>
</evidence>
<keyword evidence="7" id="KW-1185">Reference proteome</keyword>
<dbReference type="GO" id="GO:0016740">
    <property type="term" value="F:transferase activity"/>
    <property type="evidence" value="ECO:0007669"/>
    <property type="project" value="UniProtKB-KW"/>
</dbReference>
<feature type="compositionally biased region" description="Low complexity" evidence="4">
    <location>
        <begin position="376"/>
        <end position="391"/>
    </location>
</feature>
<accession>A0A2P6V4Y2</accession>
<evidence type="ECO:0000259" key="5">
    <source>
        <dbReference type="PROSITE" id="PS50014"/>
    </source>
</evidence>
<dbReference type="AlphaFoldDB" id="A0A2P6V4Y2"/>
<dbReference type="GO" id="GO:0006355">
    <property type="term" value="P:regulation of DNA-templated transcription"/>
    <property type="evidence" value="ECO:0007669"/>
    <property type="project" value="TreeGrafter"/>
</dbReference>
<dbReference type="PROSITE" id="PS50014">
    <property type="entry name" value="BROMODOMAIN_2"/>
    <property type="match status" value="1"/>
</dbReference>
<feature type="coiled-coil region" evidence="3">
    <location>
        <begin position="585"/>
        <end position="612"/>
    </location>
</feature>
<feature type="compositionally biased region" description="Low complexity" evidence="4">
    <location>
        <begin position="103"/>
        <end position="112"/>
    </location>
</feature>
<feature type="compositionally biased region" description="Low complexity" evidence="4">
    <location>
        <begin position="413"/>
        <end position="425"/>
    </location>
</feature>
<name>A0A2P6V4Y2_9CHLO</name>
<protein>
    <submittedName>
        <fullName evidence="6">Histone acetyltransferase p300-like isoform X3</fullName>
    </submittedName>
</protein>
<evidence type="ECO:0000256" key="2">
    <source>
        <dbReference type="PROSITE-ProRule" id="PRU00035"/>
    </source>
</evidence>
<dbReference type="GO" id="GO:0005634">
    <property type="term" value="C:nucleus"/>
    <property type="evidence" value="ECO:0007669"/>
    <property type="project" value="TreeGrafter"/>
</dbReference>
<dbReference type="PRINTS" id="PR00503">
    <property type="entry name" value="BROMODOMAIN"/>
</dbReference>
<dbReference type="Gene3D" id="1.20.920.10">
    <property type="entry name" value="Bromodomain-like"/>
    <property type="match status" value="1"/>
</dbReference>
<dbReference type="OrthoDB" id="21449at2759"/>
<dbReference type="Pfam" id="PF00439">
    <property type="entry name" value="Bromodomain"/>
    <property type="match status" value="1"/>
</dbReference>
<feature type="compositionally biased region" description="Basic and acidic residues" evidence="4">
    <location>
        <begin position="266"/>
        <end position="280"/>
    </location>
</feature>
<evidence type="ECO:0000256" key="4">
    <source>
        <dbReference type="SAM" id="MobiDB-lite"/>
    </source>
</evidence>